<keyword evidence="2" id="KW-1185">Reference proteome</keyword>
<sequence length="206" mass="24184">MDKLFETKLLLLARELLSCEPKCGETDQKTSMQLERSALFFHCGQCLQLDYHFGVVFLRFFSCSTHFSNLDERLVTLLEFDSPFLLMFIYCSRRRYFVKSRLAVNERFCPCFTMNGYAVRRKKRRAPQNACMLCNTSSSSEFECGELKHDKQSGLCAHEFCLVRFVRFIFVIYCFHPVCGKMQTRPWESTVLRQSKSDEKRCVAES</sequence>
<proteinExistence type="predicted"/>
<evidence type="ECO:0000313" key="1">
    <source>
        <dbReference type="EMBL" id="VDO95023.1"/>
    </source>
</evidence>
<evidence type="ECO:0000313" key="2">
    <source>
        <dbReference type="Proteomes" id="UP000270296"/>
    </source>
</evidence>
<dbReference type="EMBL" id="UZAM01006898">
    <property type="protein sequence ID" value="VDO95023.1"/>
    <property type="molecule type" value="Genomic_DNA"/>
</dbReference>
<evidence type="ECO:0000313" key="3">
    <source>
        <dbReference type="WBParaSite" id="SBAD_0000172601-mRNA-1"/>
    </source>
</evidence>
<protein>
    <submittedName>
        <fullName evidence="3">RING-type domain-containing protein</fullName>
    </submittedName>
</protein>
<dbReference type="Proteomes" id="UP000270296">
    <property type="component" value="Unassembled WGS sequence"/>
</dbReference>
<reference evidence="3" key="1">
    <citation type="submission" date="2016-06" db="UniProtKB">
        <authorList>
            <consortium name="WormBaseParasite"/>
        </authorList>
    </citation>
    <scope>IDENTIFICATION</scope>
</reference>
<dbReference type="WBParaSite" id="SBAD_0000172601-mRNA-1">
    <property type="protein sequence ID" value="SBAD_0000172601-mRNA-1"/>
    <property type="gene ID" value="SBAD_0000172601"/>
</dbReference>
<name>A0A183IDF4_9BILA</name>
<reference evidence="1 2" key="2">
    <citation type="submission" date="2018-11" db="EMBL/GenBank/DDBJ databases">
        <authorList>
            <consortium name="Pathogen Informatics"/>
        </authorList>
    </citation>
    <scope>NUCLEOTIDE SEQUENCE [LARGE SCALE GENOMIC DNA]</scope>
</reference>
<organism evidence="3">
    <name type="scientific">Soboliphyme baturini</name>
    <dbReference type="NCBI Taxonomy" id="241478"/>
    <lineage>
        <taxon>Eukaryota</taxon>
        <taxon>Metazoa</taxon>
        <taxon>Ecdysozoa</taxon>
        <taxon>Nematoda</taxon>
        <taxon>Enoplea</taxon>
        <taxon>Dorylaimia</taxon>
        <taxon>Dioctophymatida</taxon>
        <taxon>Dioctophymatoidea</taxon>
        <taxon>Soboliphymatidae</taxon>
        <taxon>Soboliphyme</taxon>
    </lineage>
</organism>
<gene>
    <name evidence="1" type="ORF">SBAD_LOCUS1648</name>
</gene>
<accession>A0A183IDF4</accession>
<dbReference type="AlphaFoldDB" id="A0A183IDF4"/>